<evidence type="ECO:0000313" key="3">
    <source>
        <dbReference type="Proteomes" id="UP000092596"/>
    </source>
</evidence>
<protein>
    <recommendedName>
        <fullName evidence="1">DUF559 domain-containing protein</fullName>
    </recommendedName>
</protein>
<evidence type="ECO:0000259" key="1">
    <source>
        <dbReference type="Pfam" id="PF04480"/>
    </source>
</evidence>
<dbReference type="STRING" id="1630135.DAD186_02850"/>
<feature type="domain" description="DUF559" evidence="1">
    <location>
        <begin position="181"/>
        <end position="259"/>
    </location>
</feature>
<gene>
    <name evidence="2" type="ORF">DAD186_02850</name>
</gene>
<dbReference type="EMBL" id="CP012117">
    <property type="protein sequence ID" value="ANP26844.1"/>
    <property type="molecule type" value="Genomic_DNA"/>
</dbReference>
<dbReference type="PATRIC" id="fig|1630135.4.peg.287"/>
<name>A0A1B0ZFX6_9MICO</name>
<dbReference type="InterPro" id="IPR007569">
    <property type="entry name" value="DUF559"/>
</dbReference>
<evidence type="ECO:0000313" key="2">
    <source>
        <dbReference type="EMBL" id="ANP26844.1"/>
    </source>
</evidence>
<dbReference type="SUPFAM" id="SSF52980">
    <property type="entry name" value="Restriction endonuclease-like"/>
    <property type="match status" value="1"/>
</dbReference>
<dbReference type="Proteomes" id="UP000092596">
    <property type="component" value="Chromosome"/>
</dbReference>
<proteinExistence type="predicted"/>
<reference evidence="2 3" key="1">
    <citation type="submission" date="2015-06" db="EMBL/GenBank/DDBJ databases">
        <title>Investigation of pathophysiology for high-risk pregnancy and development of treatment modality based on it.</title>
        <authorList>
            <person name="Kim B.-C."/>
            <person name="Lim S."/>
        </authorList>
    </citation>
    <scope>NUCLEOTIDE SEQUENCE [LARGE SCALE GENOMIC DNA]</scope>
    <source>
        <strain evidence="2 3">AD1-86</strain>
    </source>
</reference>
<dbReference type="AlphaFoldDB" id="A0A1B0ZFX6"/>
<dbReference type="KEGG" id="dva:DAD186_02850"/>
<sequence length="284" mass="32533">MTPRQPAPLFSTSQLREQGWTRARIKECAERGDLLEVSRGRFLPMRKSTPESVRVAARSGCWVTCFSALKLYGLWVPPMDIRPHLTTTWRRLETGRARASDLGKHRRLNRPVRGGLVVSPKDALIAAVKCGTPEQAFIVLESALKLGVATRDEVREILTHVSKKKARIIGVPGSRSDSGSESALAFRLRKLKLEFAQQVWIRDVGRVDILVGQSLVIELDSWQHHQADRKAYHRDRERDAVLIARGYTVVRLAYAHVFFDWQKYEALLRGYIKRRLHKRPVRAW</sequence>
<dbReference type="Pfam" id="PF04480">
    <property type="entry name" value="DUF559"/>
    <property type="match status" value="1"/>
</dbReference>
<dbReference type="InterPro" id="IPR011335">
    <property type="entry name" value="Restrct_endonuc-II-like"/>
</dbReference>
<dbReference type="Gene3D" id="3.40.960.10">
    <property type="entry name" value="VSR Endonuclease"/>
    <property type="match status" value="1"/>
</dbReference>
<organism evidence="2 3">
    <name type="scientific">Dermabacter vaginalis</name>
    <dbReference type="NCBI Taxonomy" id="1630135"/>
    <lineage>
        <taxon>Bacteria</taxon>
        <taxon>Bacillati</taxon>
        <taxon>Actinomycetota</taxon>
        <taxon>Actinomycetes</taxon>
        <taxon>Micrococcales</taxon>
        <taxon>Dermabacteraceae</taxon>
        <taxon>Dermabacter</taxon>
    </lineage>
</organism>
<accession>A0A1B0ZFX6</accession>